<accession>A0A4P6JPG8</accession>
<feature type="binding site" evidence="1">
    <location>
        <position position="93"/>
    </location>
    <ligand>
        <name>Mg(2+)</name>
        <dbReference type="ChEBI" id="CHEBI:18420"/>
        <label>2</label>
    </ligand>
</feature>
<dbReference type="GO" id="GO:0046872">
    <property type="term" value="F:metal ion binding"/>
    <property type="evidence" value="ECO:0007669"/>
    <property type="project" value="UniProtKB-KW"/>
</dbReference>
<dbReference type="InterPro" id="IPR000760">
    <property type="entry name" value="Inositol_monophosphatase-like"/>
</dbReference>
<dbReference type="PANTHER" id="PTHR20854:SF4">
    <property type="entry name" value="INOSITOL-1-MONOPHOSPHATASE-RELATED"/>
    <property type="match status" value="1"/>
</dbReference>
<dbReference type="Pfam" id="PF00459">
    <property type="entry name" value="Inositol_P"/>
    <property type="match status" value="1"/>
</dbReference>
<dbReference type="GO" id="GO:0006020">
    <property type="term" value="P:inositol metabolic process"/>
    <property type="evidence" value="ECO:0007669"/>
    <property type="project" value="TreeGrafter"/>
</dbReference>
<dbReference type="PRINTS" id="PR00377">
    <property type="entry name" value="IMPHPHTASES"/>
</dbReference>
<dbReference type="OrthoDB" id="9772456at2"/>
<dbReference type="Gene3D" id="3.40.190.80">
    <property type="match status" value="1"/>
</dbReference>
<evidence type="ECO:0000313" key="2">
    <source>
        <dbReference type="EMBL" id="QBD77030.1"/>
    </source>
</evidence>
<feature type="binding site" evidence="1">
    <location>
        <position position="222"/>
    </location>
    <ligand>
        <name>Mg(2+)</name>
        <dbReference type="ChEBI" id="CHEBI:18420"/>
        <label>1</label>
        <note>catalytic</note>
    </ligand>
</feature>
<dbReference type="KEGG" id="kbs:EPA93_13865"/>
<dbReference type="PANTHER" id="PTHR20854">
    <property type="entry name" value="INOSITOL MONOPHOSPHATASE"/>
    <property type="match status" value="1"/>
</dbReference>
<name>A0A4P6JPG8_KTERU</name>
<keyword evidence="3" id="KW-1185">Reference proteome</keyword>
<gene>
    <name evidence="2" type="ORF">EPA93_13865</name>
</gene>
<keyword evidence="1" id="KW-0460">Magnesium</keyword>
<dbReference type="GO" id="GO:0007165">
    <property type="term" value="P:signal transduction"/>
    <property type="evidence" value="ECO:0007669"/>
    <property type="project" value="TreeGrafter"/>
</dbReference>
<feature type="binding site" evidence="1">
    <location>
        <position position="91"/>
    </location>
    <ligand>
        <name>Mg(2+)</name>
        <dbReference type="ChEBI" id="CHEBI:18420"/>
        <label>1</label>
        <note>catalytic</note>
    </ligand>
</feature>
<evidence type="ECO:0000313" key="3">
    <source>
        <dbReference type="Proteomes" id="UP000290365"/>
    </source>
</evidence>
<protein>
    <submittedName>
        <fullName evidence="2">Inositol monophosphatase</fullName>
    </submittedName>
</protein>
<keyword evidence="1" id="KW-0479">Metal-binding</keyword>
<reference evidence="2 3" key="1">
    <citation type="submission" date="2019-01" db="EMBL/GenBank/DDBJ databases">
        <title>Ktedonosporobacter rubrisoli SCAWS-G2.</title>
        <authorList>
            <person name="Huang Y."/>
            <person name="Yan B."/>
        </authorList>
    </citation>
    <scope>NUCLEOTIDE SEQUENCE [LARGE SCALE GENOMIC DNA]</scope>
    <source>
        <strain evidence="2 3">SCAWS-G2</strain>
    </source>
</reference>
<dbReference type="Gene3D" id="3.30.540.10">
    <property type="entry name" value="Fructose-1,6-Bisphosphatase, subunit A, domain 1"/>
    <property type="match status" value="1"/>
</dbReference>
<dbReference type="EMBL" id="CP035758">
    <property type="protein sequence ID" value="QBD77030.1"/>
    <property type="molecule type" value="Genomic_DNA"/>
</dbReference>
<organism evidence="2 3">
    <name type="scientific">Ktedonosporobacter rubrisoli</name>
    <dbReference type="NCBI Taxonomy" id="2509675"/>
    <lineage>
        <taxon>Bacteria</taxon>
        <taxon>Bacillati</taxon>
        <taxon>Chloroflexota</taxon>
        <taxon>Ktedonobacteria</taxon>
        <taxon>Ktedonobacterales</taxon>
        <taxon>Ktedonosporobacteraceae</taxon>
        <taxon>Ktedonosporobacter</taxon>
    </lineage>
</organism>
<evidence type="ECO:0000256" key="1">
    <source>
        <dbReference type="PIRSR" id="PIRSR600760-2"/>
    </source>
</evidence>
<dbReference type="SUPFAM" id="SSF56655">
    <property type="entry name" value="Carbohydrate phosphatase"/>
    <property type="match status" value="1"/>
</dbReference>
<sequence length="272" mass="30357">MGFEMKTIEIDFVCGLVERVNTHLIQLARPKPLPANREALFQRFEESNDWAKEQLRSALYEQYPEVEWLDAEFEPDKLSPAALPETYWICDPIDGAIQFLQGLAGWTTTLCLMEKEHPVFSLVYDVERKEAFYAYAGAGAFLNGKPLHVACKPDLADAFLATAHPSFMREDVEETQALLKASARIMPRVFALRMLGTVSLQLAYVAAGRLDGYWEYGHDLFDWLAGSLLVKEAGGTVSGIRQDSLAGQYGDGVIAANAQLHEKLQLILNAVQ</sequence>
<dbReference type="Proteomes" id="UP000290365">
    <property type="component" value="Chromosome"/>
</dbReference>
<dbReference type="GO" id="GO:0008934">
    <property type="term" value="F:inositol monophosphate 1-phosphatase activity"/>
    <property type="evidence" value="ECO:0007669"/>
    <property type="project" value="TreeGrafter"/>
</dbReference>
<comment type="cofactor">
    <cofactor evidence="1">
        <name>Mg(2+)</name>
        <dbReference type="ChEBI" id="CHEBI:18420"/>
    </cofactor>
</comment>
<proteinExistence type="predicted"/>
<feature type="binding site" evidence="1">
    <location>
        <position position="94"/>
    </location>
    <ligand>
        <name>Mg(2+)</name>
        <dbReference type="ChEBI" id="CHEBI:18420"/>
        <label>1</label>
        <note>catalytic</note>
    </ligand>
</feature>
<dbReference type="AlphaFoldDB" id="A0A4P6JPG8"/>